<dbReference type="EMBL" id="JACGWN010000009">
    <property type="protein sequence ID" value="KAL0433445.1"/>
    <property type="molecule type" value="Genomic_DNA"/>
</dbReference>
<dbReference type="AlphaFoldDB" id="A0AAW2VWZ8"/>
<reference evidence="3" key="2">
    <citation type="journal article" date="2024" name="Plant">
        <title>Genomic evolution and insights into agronomic trait innovations of Sesamum species.</title>
        <authorList>
            <person name="Miao H."/>
            <person name="Wang L."/>
            <person name="Qu L."/>
            <person name="Liu H."/>
            <person name="Sun Y."/>
            <person name="Le M."/>
            <person name="Wang Q."/>
            <person name="Wei S."/>
            <person name="Zheng Y."/>
            <person name="Lin W."/>
            <person name="Duan Y."/>
            <person name="Cao H."/>
            <person name="Xiong S."/>
            <person name="Wang X."/>
            <person name="Wei L."/>
            <person name="Li C."/>
            <person name="Ma Q."/>
            <person name="Ju M."/>
            <person name="Zhao R."/>
            <person name="Li G."/>
            <person name="Mu C."/>
            <person name="Tian Q."/>
            <person name="Mei H."/>
            <person name="Zhang T."/>
            <person name="Gao T."/>
            <person name="Zhang H."/>
        </authorList>
    </citation>
    <scope>NUCLEOTIDE SEQUENCE</scope>
    <source>
        <strain evidence="3">KEN1</strain>
    </source>
</reference>
<sequence>MDPLPREERASPGNRGSRLVGSAWVVCSLRQSDIYQLVEEFSIPPEFVVFLPPPNSHLNSPHPGYMSFFVSQLRVGLRFPIHSFFREVSRDLQVPLNQLVPNSIRLLAAFSIVLRYNNLIPTSGLFCQCFQLKRTEPGVFHFAPRRGVSFLPTPSPPKYWKGDFFFILPPLPWNIPHRWIYESPPSMQVSLADRSSNFCRLLDRLNEKPYDCKELVDERLLSHFGLSPRVVPLREPLDDIMFSKYLRDEHRAALTHPATRSSRGTPSSSDQRALPSCFHSSSTSSSKRPRCGIIQVSAFFFRGGVYTLDAILREGWGLRARVDVMKGALPAGDKRLLSSLSFEDLDRMLTLVLTKGREFISSVRRVRPVPRRGFCEGFGGEGGSLAGGSGRPEGGKKGGHGEVSEDGEEVKRLQREAKALQEEHAEELRAQADQVHKEFPKTEEGKNLLEVRWASRLAEHKKSDAY</sequence>
<accession>A0AAW2VWZ8</accession>
<organism evidence="3">
    <name type="scientific">Sesamum latifolium</name>
    <dbReference type="NCBI Taxonomy" id="2727402"/>
    <lineage>
        <taxon>Eukaryota</taxon>
        <taxon>Viridiplantae</taxon>
        <taxon>Streptophyta</taxon>
        <taxon>Embryophyta</taxon>
        <taxon>Tracheophyta</taxon>
        <taxon>Spermatophyta</taxon>
        <taxon>Magnoliopsida</taxon>
        <taxon>eudicotyledons</taxon>
        <taxon>Gunneridae</taxon>
        <taxon>Pentapetalae</taxon>
        <taxon>asterids</taxon>
        <taxon>lamiids</taxon>
        <taxon>Lamiales</taxon>
        <taxon>Pedaliaceae</taxon>
        <taxon>Sesamum</taxon>
    </lineage>
</organism>
<feature type="compositionally biased region" description="Polar residues" evidence="1">
    <location>
        <begin position="258"/>
        <end position="271"/>
    </location>
</feature>
<feature type="domain" description="Transposase (putative) gypsy type" evidence="2">
    <location>
        <begin position="68"/>
        <end position="133"/>
    </location>
</feature>
<reference evidence="3" key="1">
    <citation type="submission" date="2020-06" db="EMBL/GenBank/DDBJ databases">
        <authorList>
            <person name="Li T."/>
            <person name="Hu X."/>
            <person name="Zhang T."/>
            <person name="Song X."/>
            <person name="Zhang H."/>
            <person name="Dai N."/>
            <person name="Sheng W."/>
            <person name="Hou X."/>
            <person name="Wei L."/>
        </authorList>
    </citation>
    <scope>NUCLEOTIDE SEQUENCE</scope>
    <source>
        <strain evidence="3">KEN1</strain>
        <tissue evidence="3">Leaf</tissue>
    </source>
</reference>
<dbReference type="InterPro" id="IPR007321">
    <property type="entry name" value="Transposase_28"/>
</dbReference>
<gene>
    <name evidence="3" type="ORF">Slati_2678800</name>
</gene>
<name>A0AAW2VWZ8_9LAMI</name>
<feature type="compositionally biased region" description="Basic and acidic residues" evidence="1">
    <location>
        <begin position="393"/>
        <end position="444"/>
    </location>
</feature>
<evidence type="ECO:0000313" key="3">
    <source>
        <dbReference type="EMBL" id="KAL0433445.1"/>
    </source>
</evidence>
<feature type="region of interest" description="Disordered" evidence="1">
    <location>
        <begin position="254"/>
        <end position="288"/>
    </location>
</feature>
<evidence type="ECO:0000256" key="1">
    <source>
        <dbReference type="SAM" id="MobiDB-lite"/>
    </source>
</evidence>
<feature type="region of interest" description="Disordered" evidence="1">
    <location>
        <begin position="378"/>
        <end position="444"/>
    </location>
</feature>
<evidence type="ECO:0000259" key="2">
    <source>
        <dbReference type="Pfam" id="PF04195"/>
    </source>
</evidence>
<feature type="compositionally biased region" description="Gly residues" evidence="1">
    <location>
        <begin position="378"/>
        <end position="392"/>
    </location>
</feature>
<proteinExistence type="predicted"/>
<protein>
    <recommendedName>
        <fullName evidence="2">Transposase (putative) gypsy type domain-containing protein</fullName>
    </recommendedName>
</protein>
<comment type="caution">
    <text evidence="3">The sequence shown here is derived from an EMBL/GenBank/DDBJ whole genome shotgun (WGS) entry which is preliminary data.</text>
</comment>
<dbReference type="Pfam" id="PF04195">
    <property type="entry name" value="Transposase_28"/>
    <property type="match status" value="1"/>
</dbReference>